<keyword evidence="2" id="KW-0547">Nucleotide-binding</keyword>
<keyword evidence="1 6" id="KW-0808">Transferase</keyword>
<dbReference type="PROSITE" id="PS51186">
    <property type="entry name" value="GNAT"/>
    <property type="match status" value="1"/>
</dbReference>
<dbReference type="EMBL" id="JYIX01000040">
    <property type="protein sequence ID" value="KJL30815.1"/>
    <property type="molecule type" value="Genomic_DNA"/>
</dbReference>
<dbReference type="CDD" id="cd04301">
    <property type="entry name" value="NAT_SF"/>
    <property type="match status" value="1"/>
</dbReference>
<reference evidence="6 7" key="1">
    <citation type="submission" date="2015-02" db="EMBL/GenBank/DDBJ databases">
        <title>Draft genome sequences of ten Microbacterium spp. with emphasis on heavy metal contaminated environments.</title>
        <authorList>
            <person name="Corretto E."/>
        </authorList>
    </citation>
    <scope>NUCLEOTIDE SEQUENCE [LARGE SCALE GENOMIC DNA]</scope>
    <source>
        <strain evidence="6 7">ARN176</strain>
    </source>
</reference>
<evidence type="ECO:0000256" key="3">
    <source>
        <dbReference type="ARBA" id="ARBA00023134"/>
    </source>
</evidence>
<evidence type="ECO:0000313" key="6">
    <source>
        <dbReference type="EMBL" id="KJL30815.1"/>
    </source>
</evidence>
<dbReference type="STRING" id="582680.RS86_03759"/>
<evidence type="ECO:0000256" key="1">
    <source>
        <dbReference type="ARBA" id="ARBA00022679"/>
    </source>
</evidence>
<keyword evidence="7" id="KW-1185">Reference proteome</keyword>
<evidence type="ECO:0000313" key="7">
    <source>
        <dbReference type="Proteomes" id="UP000033740"/>
    </source>
</evidence>
<evidence type="ECO:0000259" key="5">
    <source>
        <dbReference type="PROSITE" id="PS51186"/>
    </source>
</evidence>
<organism evidence="6 7">
    <name type="scientific">Microbacterium azadirachtae</name>
    <dbReference type="NCBI Taxonomy" id="582680"/>
    <lineage>
        <taxon>Bacteria</taxon>
        <taxon>Bacillati</taxon>
        <taxon>Actinomycetota</taxon>
        <taxon>Actinomycetes</taxon>
        <taxon>Micrococcales</taxon>
        <taxon>Microbacteriaceae</taxon>
        <taxon>Microbacterium</taxon>
    </lineage>
</organism>
<dbReference type="SUPFAM" id="SSF55729">
    <property type="entry name" value="Acyl-CoA N-acyltransferases (Nat)"/>
    <property type="match status" value="1"/>
</dbReference>
<dbReference type="GO" id="GO:0005525">
    <property type="term" value="F:GTP binding"/>
    <property type="evidence" value="ECO:0007669"/>
    <property type="project" value="UniProtKB-KW"/>
</dbReference>
<dbReference type="PANTHER" id="PTHR43877">
    <property type="entry name" value="AMINOALKYLPHOSPHONATE N-ACETYLTRANSFERASE-RELATED-RELATED"/>
    <property type="match status" value="1"/>
</dbReference>
<dbReference type="Gene3D" id="2.40.30.10">
    <property type="entry name" value="Translation factors"/>
    <property type="match status" value="1"/>
</dbReference>
<feature type="domain" description="N-acetyltransferase" evidence="5">
    <location>
        <begin position="25"/>
        <end position="179"/>
    </location>
</feature>
<keyword evidence="4" id="KW-0012">Acyltransferase</keyword>
<accession>A0A0F0LEV4</accession>
<gene>
    <name evidence="6" type="ORF">RS86_03759</name>
</gene>
<comment type="caution">
    <text evidence="6">The sequence shown here is derived from an EMBL/GenBank/DDBJ whole genome shotgun (WGS) entry which is preliminary data.</text>
</comment>
<dbReference type="InterPro" id="IPR000182">
    <property type="entry name" value="GNAT_dom"/>
</dbReference>
<dbReference type="InterPro" id="IPR009001">
    <property type="entry name" value="Transl_elong_EF1A/Init_IF2_C"/>
</dbReference>
<dbReference type="InterPro" id="IPR016181">
    <property type="entry name" value="Acyl_CoA_acyltransferase"/>
</dbReference>
<dbReference type="InterPro" id="IPR050832">
    <property type="entry name" value="Bact_Acetyltransf"/>
</dbReference>
<sequence>MRHVVEARDASEPQPCSMDYRRIMPTFRIASPEDADAHAVLVDYFTLRAAEFPGGGYSPTYPTAAAFQAPDGVFLLLEDEGAIVGCGGIRRVGMPDGETDVFEIKHVFLRPETRGRGWGRLLLDELERRARGFGAGALVLDTHHTLEAAGHLYRNSGFAEIPRYNDNPNASRWYRKELHQVNATVTMRSPQEGGRRAPAFLDGRFRPHVRVSGDDEYLGVIFLGATEGKLHPGEPAPIILQLIYDVDNYSKLEPGTEFDVLEGLRIVGRGVVT</sequence>
<proteinExistence type="predicted"/>
<name>A0A0F0LEV4_9MICO</name>
<dbReference type="SUPFAM" id="SSF50465">
    <property type="entry name" value="EF-Tu/eEF-1alpha/eIF2-gamma C-terminal domain"/>
    <property type="match status" value="1"/>
</dbReference>
<evidence type="ECO:0000256" key="2">
    <source>
        <dbReference type="ARBA" id="ARBA00022741"/>
    </source>
</evidence>
<dbReference type="AlphaFoldDB" id="A0A0F0LEV4"/>
<keyword evidence="3" id="KW-0342">GTP-binding</keyword>
<dbReference type="PATRIC" id="fig|582680.6.peg.3846"/>
<dbReference type="Proteomes" id="UP000033740">
    <property type="component" value="Unassembled WGS sequence"/>
</dbReference>
<dbReference type="GO" id="GO:0016747">
    <property type="term" value="F:acyltransferase activity, transferring groups other than amino-acyl groups"/>
    <property type="evidence" value="ECO:0007669"/>
    <property type="project" value="InterPro"/>
</dbReference>
<dbReference type="Pfam" id="PF00583">
    <property type="entry name" value="Acetyltransf_1"/>
    <property type="match status" value="1"/>
</dbReference>
<dbReference type="PANTHER" id="PTHR43877:SF2">
    <property type="entry name" value="AMINOALKYLPHOSPHONATE N-ACETYLTRANSFERASE-RELATED"/>
    <property type="match status" value="1"/>
</dbReference>
<evidence type="ECO:0000256" key="4">
    <source>
        <dbReference type="ARBA" id="ARBA00023315"/>
    </source>
</evidence>
<dbReference type="Gene3D" id="3.40.630.30">
    <property type="match status" value="1"/>
</dbReference>
<protein>
    <submittedName>
        <fullName evidence="6">Acetyltransferase (GNAT) family protein</fullName>
    </submittedName>
</protein>